<dbReference type="SMART" id="SM00220">
    <property type="entry name" value="S_TKc"/>
    <property type="match status" value="1"/>
</dbReference>
<gene>
    <name evidence="3" type="ORF">F511_38635</name>
</gene>
<dbReference type="Proteomes" id="UP000250235">
    <property type="component" value="Unassembled WGS sequence"/>
</dbReference>
<evidence type="ECO:0000313" key="3">
    <source>
        <dbReference type="EMBL" id="KZV15072.1"/>
    </source>
</evidence>
<dbReference type="GO" id="GO:0005524">
    <property type="term" value="F:ATP binding"/>
    <property type="evidence" value="ECO:0007669"/>
    <property type="project" value="InterPro"/>
</dbReference>
<sequence length="290" mass="31959">MSQQKGLEGNPFSIQGTQITDVQENELKLRVDNSIQTENGSNQISANEQFIASQARGGNSKSSYPVEESPGVIPKLGRELSSKTWRVEGVAQEPLPVSITLDAVTPPELPRSSGNEYRISDTLPASESNVVAFYGVVQDGPGATLAAVTEYMVDGSLRHVLLRKDRHLDRRKRLIIAMDAAFGMEYLHSKNIVHFDLKCDNLLVNLKDPSRPICKDYIYLPSTAQMKGVHYPYQHAPLSSSPRAYSTHSHNLTDSLLTRPTNSEQRQGGEQQLTTNSNQSGVLKRSEIAA</sequence>
<name>A0A2Z7A870_9LAMI</name>
<dbReference type="InterPro" id="IPR008271">
    <property type="entry name" value="Ser/Thr_kinase_AS"/>
</dbReference>
<dbReference type="InterPro" id="IPR000719">
    <property type="entry name" value="Prot_kinase_dom"/>
</dbReference>
<accession>A0A2Z7A870</accession>
<reference evidence="3 4" key="1">
    <citation type="journal article" date="2015" name="Proc. Natl. Acad. Sci. U.S.A.">
        <title>The resurrection genome of Boea hygrometrica: A blueprint for survival of dehydration.</title>
        <authorList>
            <person name="Xiao L."/>
            <person name="Yang G."/>
            <person name="Zhang L."/>
            <person name="Yang X."/>
            <person name="Zhao S."/>
            <person name="Ji Z."/>
            <person name="Zhou Q."/>
            <person name="Hu M."/>
            <person name="Wang Y."/>
            <person name="Chen M."/>
            <person name="Xu Y."/>
            <person name="Jin H."/>
            <person name="Xiao X."/>
            <person name="Hu G."/>
            <person name="Bao F."/>
            <person name="Hu Y."/>
            <person name="Wan P."/>
            <person name="Li L."/>
            <person name="Deng X."/>
            <person name="Kuang T."/>
            <person name="Xiang C."/>
            <person name="Zhu J.K."/>
            <person name="Oliver M.J."/>
            <person name="He Y."/>
        </authorList>
    </citation>
    <scope>NUCLEOTIDE SEQUENCE [LARGE SCALE GENOMIC DNA]</scope>
    <source>
        <strain evidence="4">cv. XS01</strain>
    </source>
</reference>
<dbReference type="Pfam" id="PF07714">
    <property type="entry name" value="PK_Tyr_Ser-Thr"/>
    <property type="match status" value="1"/>
</dbReference>
<dbReference type="PANTHER" id="PTHR23257">
    <property type="entry name" value="SERINE-THREONINE PROTEIN KINASE"/>
    <property type="match status" value="1"/>
</dbReference>
<dbReference type="PROSITE" id="PS00108">
    <property type="entry name" value="PROTEIN_KINASE_ST"/>
    <property type="match status" value="1"/>
</dbReference>
<feature type="region of interest" description="Disordered" evidence="1">
    <location>
        <begin position="253"/>
        <end position="290"/>
    </location>
</feature>
<dbReference type="InterPro" id="IPR011009">
    <property type="entry name" value="Kinase-like_dom_sf"/>
</dbReference>
<feature type="compositionally biased region" description="Polar residues" evidence="1">
    <location>
        <begin position="253"/>
        <end position="281"/>
    </location>
</feature>
<evidence type="ECO:0000256" key="1">
    <source>
        <dbReference type="SAM" id="MobiDB-lite"/>
    </source>
</evidence>
<dbReference type="Gene3D" id="1.10.510.10">
    <property type="entry name" value="Transferase(Phosphotransferase) domain 1"/>
    <property type="match status" value="1"/>
</dbReference>
<dbReference type="GO" id="GO:0004672">
    <property type="term" value="F:protein kinase activity"/>
    <property type="evidence" value="ECO:0007669"/>
    <property type="project" value="InterPro"/>
</dbReference>
<dbReference type="SUPFAM" id="SSF56112">
    <property type="entry name" value="Protein kinase-like (PK-like)"/>
    <property type="match status" value="1"/>
</dbReference>
<evidence type="ECO:0000313" key="4">
    <source>
        <dbReference type="Proteomes" id="UP000250235"/>
    </source>
</evidence>
<dbReference type="InterPro" id="IPR001245">
    <property type="entry name" value="Ser-Thr/Tyr_kinase_cat_dom"/>
</dbReference>
<dbReference type="AlphaFoldDB" id="A0A2Z7A870"/>
<dbReference type="InterPro" id="IPR050167">
    <property type="entry name" value="Ser_Thr_protein_kinase"/>
</dbReference>
<dbReference type="GO" id="GO:0005737">
    <property type="term" value="C:cytoplasm"/>
    <property type="evidence" value="ECO:0007669"/>
    <property type="project" value="TreeGrafter"/>
</dbReference>
<dbReference type="EMBL" id="KV020133">
    <property type="protein sequence ID" value="KZV15072.1"/>
    <property type="molecule type" value="Genomic_DNA"/>
</dbReference>
<dbReference type="OrthoDB" id="4062651at2759"/>
<dbReference type="PANTHER" id="PTHR23257:SF957">
    <property type="entry name" value="F3O9.7 PROTEIN-RELATED"/>
    <property type="match status" value="1"/>
</dbReference>
<dbReference type="PROSITE" id="PS50011">
    <property type="entry name" value="PROTEIN_KINASE_DOM"/>
    <property type="match status" value="1"/>
</dbReference>
<organism evidence="3 4">
    <name type="scientific">Dorcoceras hygrometricum</name>
    <dbReference type="NCBI Taxonomy" id="472368"/>
    <lineage>
        <taxon>Eukaryota</taxon>
        <taxon>Viridiplantae</taxon>
        <taxon>Streptophyta</taxon>
        <taxon>Embryophyta</taxon>
        <taxon>Tracheophyta</taxon>
        <taxon>Spermatophyta</taxon>
        <taxon>Magnoliopsida</taxon>
        <taxon>eudicotyledons</taxon>
        <taxon>Gunneridae</taxon>
        <taxon>Pentapetalae</taxon>
        <taxon>asterids</taxon>
        <taxon>lamiids</taxon>
        <taxon>Lamiales</taxon>
        <taxon>Gesneriaceae</taxon>
        <taxon>Didymocarpoideae</taxon>
        <taxon>Trichosporeae</taxon>
        <taxon>Loxocarpinae</taxon>
        <taxon>Dorcoceras</taxon>
    </lineage>
</organism>
<feature type="domain" description="Protein kinase" evidence="2">
    <location>
        <begin position="48"/>
        <end position="290"/>
    </location>
</feature>
<keyword evidence="4" id="KW-1185">Reference proteome</keyword>
<dbReference type="GO" id="GO:0007165">
    <property type="term" value="P:signal transduction"/>
    <property type="evidence" value="ECO:0007669"/>
    <property type="project" value="TreeGrafter"/>
</dbReference>
<protein>
    <recommendedName>
        <fullName evidence="2">Protein kinase domain-containing protein</fullName>
    </recommendedName>
</protein>
<evidence type="ECO:0000259" key="2">
    <source>
        <dbReference type="PROSITE" id="PS50011"/>
    </source>
</evidence>
<proteinExistence type="predicted"/>